<dbReference type="PANTHER" id="PTHR16049:SF8">
    <property type="entry name" value="IQ DOMAIN-CONTAINING PROTEIN C"/>
    <property type="match status" value="1"/>
</dbReference>
<evidence type="ECO:0000256" key="1">
    <source>
        <dbReference type="SAM" id="MobiDB-lite"/>
    </source>
</evidence>
<gene>
    <name evidence="3" type="primary">IQCC</name>
</gene>
<dbReference type="Proteomes" id="UP000695026">
    <property type="component" value="Unplaced"/>
</dbReference>
<dbReference type="SMART" id="SM00015">
    <property type="entry name" value="IQ"/>
    <property type="match status" value="1"/>
</dbReference>
<dbReference type="Pfam" id="PF00612">
    <property type="entry name" value="IQ"/>
    <property type="match status" value="1"/>
</dbReference>
<sequence>MPEGVDGRRLLAAVVQLQAHVRGYLLRKRLQNIRSNYESIVKEIEGNLDWLQWTSHSLPRPVFLSKLHSAQKSMKAKKFNREELEADEPQKQDTQHSQEVLPSKQTCDFEMQFPSRLPAEVTAEPEVGEAGESLEQLARPGNVCSRSGESEECREPSSVSSDWSSTILGMESPRSSQEPHFPKAPEMPRVMPDLQNYRKHLAMELLWLQQAIVSRKNYLILKQRLGNPD</sequence>
<protein>
    <submittedName>
        <fullName evidence="3">IQ domain-containing protein C</fullName>
    </submittedName>
</protein>
<evidence type="ECO:0000313" key="3">
    <source>
        <dbReference type="RefSeq" id="XP_007432014.1"/>
    </source>
</evidence>
<feature type="compositionally biased region" description="Basic and acidic residues" evidence="1">
    <location>
        <begin position="79"/>
        <end position="96"/>
    </location>
</feature>
<accession>A0A9F2WBQ0</accession>
<dbReference type="CTD" id="55721"/>
<proteinExistence type="predicted"/>
<dbReference type="KEGG" id="pbi:103064132"/>
<name>A0A9F2WBQ0_PYTBI</name>
<keyword evidence="2" id="KW-1185">Reference proteome</keyword>
<dbReference type="InterPro" id="IPR042506">
    <property type="entry name" value="IQCC"/>
</dbReference>
<feature type="region of interest" description="Disordered" evidence="1">
    <location>
        <begin position="74"/>
        <end position="100"/>
    </location>
</feature>
<organism evidence="2 3">
    <name type="scientific">Python bivittatus</name>
    <name type="common">Burmese python</name>
    <name type="synonym">Python molurus bivittatus</name>
    <dbReference type="NCBI Taxonomy" id="176946"/>
    <lineage>
        <taxon>Eukaryota</taxon>
        <taxon>Metazoa</taxon>
        <taxon>Chordata</taxon>
        <taxon>Craniata</taxon>
        <taxon>Vertebrata</taxon>
        <taxon>Euteleostomi</taxon>
        <taxon>Lepidosauria</taxon>
        <taxon>Squamata</taxon>
        <taxon>Bifurcata</taxon>
        <taxon>Unidentata</taxon>
        <taxon>Episquamata</taxon>
        <taxon>Toxicofera</taxon>
        <taxon>Serpentes</taxon>
        <taxon>Henophidia</taxon>
        <taxon>Pythonidae</taxon>
        <taxon>Python</taxon>
    </lineage>
</organism>
<dbReference type="InterPro" id="IPR000048">
    <property type="entry name" value="IQ_motif_EF-hand-BS"/>
</dbReference>
<feature type="compositionally biased region" description="Polar residues" evidence="1">
    <location>
        <begin position="159"/>
        <end position="178"/>
    </location>
</feature>
<evidence type="ECO:0000313" key="2">
    <source>
        <dbReference type="Proteomes" id="UP000695026"/>
    </source>
</evidence>
<dbReference type="PROSITE" id="PS50096">
    <property type="entry name" value="IQ"/>
    <property type="match status" value="1"/>
</dbReference>
<dbReference type="AlphaFoldDB" id="A0A9F2WBQ0"/>
<dbReference type="RefSeq" id="XP_007432014.1">
    <property type="nucleotide sequence ID" value="XM_007431952.3"/>
</dbReference>
<dbReference type="OrthoDB" id="6161953at2759"/>
<dbReference type="PANTHER" id="PTHR16049">
    <property type="entry name" value="IQ DOMAIN-CONTAINING PROTEIN C"/>
    <property type="match status" value="1"/>
</dbReference>
<dbReference type="GeneID" id="103064132"/>
<feature type="region of interest" description="Disordered" evidence="1">
    <location>
        <begin position="124"/>
        <end position="186"/>
    </location>
</feature>
<reference evidence="3" key="1">
    <citation type="submission" date="2025-08" db="UniProtKB">
        <authorList>
            <consortium name="RefSeq"/>
        </authorList>
    </citation>
    <scope>IDENTIFICATION</scope>
    <source>
        <tissue evidence="3">Liver</tissue>
    </source>
</reference>
<dbReference type="OMA" id="AMEMLWL"/>